<keyword evidence="2" id="KW-0812">Transmembrane</keyword>
<feature type="region of interest" description="Disordered" evidence="1">
    <location>
        <begin position="179"/>
        <end position="199"/>
    </location>
</feature>
<dbReference type="EMBL" id="JAFBCG010000001">
    <property type="protein sequence ID" value="MBM7801397.1"/>
    <property type="molecule type" value="Genomic_DNA"/>
</dbReference>
<organism evidence="3 5">
    <name type="scientific">Curtobacterium luteum</name>
    <dbReference type="NCBI Taxonomy" id="33881"/>
    <lineage>
        <taxon>Bacteria</taxon>
        <taxon>Bacillati</taxon>
        <taxon>Actinomycetota</taxon>
        <taxon>Actinomycetes</taxon>
        <taxon>Micrococcales</taxon>
        <taxon>Microbacteriaceae</taxon>
        <taxon>Curtobacterium</taxon>
    </lineage>
</organism>
<gene>
    <name evidence="3" type="ORF">GCM10009769_06100</name>
    <name evidence="4" type="ORF">JOE58_000648</name>
</gene>
<dbReference type="Proteomes" id="UP000648535">
    <property type="component" value="Unassembled WGS sequence"/>
</dbReference>
<proteinExistence type="predicted"/>
<evidence type="ECO:0000313" key="5">
    <source>
        <dbReference type="Proteomes" id="UP000648535"/>
    </source>
</evidence>
<dbReference type="Proteomes" id="UP000746584">
    <property type="component" value="Unassembled WGS sequence"/>
</dbReference>
<comment type="caution">
    <text evidence="3">The sequence shown here is derived from an EMBL/GenBank/DDBJ whole genome shotgun (WGS) entry which is preliminary data.</text>
</comment>
<sequence>MQTGYGLSTPSETGSEEAVGERRLSTGPRNRVLPDSARTSMVDVDDDGERSGWWAATSEDVFLGWVADRSASTDRHLVPVLSVGRTPDGRLAAAVLRPSGVPIGTALDRIGVPNVGVAVTLTMPLLDLAVAASGGAIVLGTASPEDVVVDDSGAVVLCDRPPASVAFGATVSSVALSATTRGTTPTPHGARALPSPRTPPGVDGLEAVLLAVRQVWERVDPRDPCRPAVDAAVRAARSGRPDDVTAARSTVRRAAAPRPVRWDPPRDLFDFVGVTKAERTTTEDGSLDAVLEHIRDLVEHGVPFRSRRVPLRQVVVAVVVAVGVAGAAVLGLSR</sequence>
<reference evidence="4 6" key="3">
    <citation type="submission" date="2021-01" db="EMBL/GenBank/DDBJ databases">
        <title>Sequencing the genomes of 1000 actinobacteria strains.</title>
        <authorList>
            <person name="Klenk H.-P."/>
        </authorList>
    </citation>
    <scope>NUCLEOTIDE SEQUENCE [LARGE SCALE GENOMIC DNA]</scope>
    <source>
        <strain evidence="4 6">DSM 20542</strain>
    </source>
</reference>
<evidence type="ECO:0000313" key="4">
    <source>
        <dbReference type="EMBL" id="MBM7801397.1"/>
    </source>
</evidence>
<evidence type="ECO:0000256" key="1">
    <source>
        <dbReference type="SAM" id="MobiDB-lite"/>
    </source>
</evidence>
<evidence type="ECO:0000313" key="6">
    <source>
        <dbReference type="Proteomes" id="UP000746584"/>
    </source>
</evidence>
<name>A0A8H9G8V8_9MICO</name>
<keyword evidence="2" id="KW-0472">Membrane</keyword>
<protein>
    <submittedName>
        <fullName evidence="3">Uncharacterized protein</fullName>
    </submittedName>
</protein>
<feature type="region of interest" description="Disordered" evidence="1">
    <location>
        <begin position="1"/>
        <end position="30"/>
    </location>
</feature>
<reference evidence="3" key="1">
    <citation type="journal article" date="2014" name="Int. J. Syst. Evol. Microbiol.">
        <title>Complete genome sequence of Corynebacterium casei LMG S-19264T (=DSM 44701T), isolated from a smear-ripened cheese.</title>
        <authorList>
            <consortium name="US DOE Joint Genome Institute (JGI-PGF)"/>
            <person name="Walter F."/>
            <person name="Albersmeier A."/>
            <person name="Kalinowski J."/>
            <person name="Ruckert C."/>
        </authorList>
    </citation>
    <scope>NUCLEOTIDE SEQUENCE</scope>
    <source>
        <strain evidence="3">JCM 1480</strain>
    </source>
</reference>
<dbReference type="EMBL" id="BMOI01000001">
    <property type="protein sequence ID" value="GGK90747.1"/>
    <property type="molecule type" value="Genomic_DNA"/>
</dbReference>
<evidence type="ECO:0000313" key="3">
    <source>
        <dbReference type="EMBL" id="GGK90747.1"/>
    </source>
</evidence>
<evidence type="ECO:0000256" key="2">
    <source>
        <dbReference type="SAM" id="Phobius"/>
    </source>
</evidence>
<dbReference type="RefSeq" id="WP_175327730.1">
    <property type="nucleotide sequence ID" value="NZ_BMOI01000001.1"/>
</dbReference>
<accession>A0A8H9G8V8</accession>
<dbReference type="AlphaFoldDB" id="A0A8H9G8V8"/>
<keyword evidence="2" id="KW-1133">Transmembrane helix</keyword>
<feature type="compositionally biased region" description="Polar residues" evidence="1">
    <location>
        <begin position="1"/>
        <end position="13"/>
    </location>
</feature>
<reference evidence="3" key="2">
    <citation type="submission" date="2020-09" db="EMBL/GenBank/DDBJ databases">
        <authorList>
            <person name="Sun Q."/>
            <person name="Ohkuma M."/>
        </authorList>
    </citation>
    <scope>NUCLEOTIDE SEQUENCE</scope>
    <source>
        <strain evidence="3">JCM 1480</strain>
    </source>
</reference>
<keyword evidence="6" id="KW-1185">Reference proteome</keyword>
<feature type="transmembrane region" description="Helical" evidence="2">
    <location>
        <begin position="314"/>
        <end position="333"/>
    </location>
</feature>